<evidence type="ECO:0000259" key="10">
    <source>
        <dbReference type="Pfam" id="PF11838"/>
    </source>
</evidence>
<dbReference type="PANTHER" id="PTHR11533:SF301">
    <property type="entry name" value="AMINOPEPTIDASE"/>
    <property type="match status" value="1"/>
</dbReference>
<feature type="domain" description="Peptidase M1 membrane alanine aminopeptidase" evidence="9">
    <location>
        <begin position="1"/>
        <end position="158"/>
    </location>
</feature>
<dbReference type="InterPro" id="IPR014782">
    <property type="entry name" value="Peptidase_M1_dom"/>
</dbReference>
<dbReference type="InterPro" id="IPR050344">
    <property type="entry name" value="Peptidase_M1_aminopeptidases"/>
</dbReference>
<evidence type="ECO:0000259" key="9">
    <source>
        <dbReference type="Pfam" id="PF01433"/>
    </source>
</evidence>
<dbReference type="FunFam" id="1.10.390.10:FF:000006">
    <property type="entry name" value="Puromycin-sensitive aminopeptidase"/>
    <property type="match status" value="1"/>
</dbReference>
<dbReference type="GO" id="GO:0070006">
    <property type="term" value="F:metalloaminopeptidase activity"/>
    <property type="evidence" value="ECO:0007669"/>
    <property type="project" value="TreeGrafter"/>
</dbReference>
<dbReference type="InterPro" id="IPR027268">
    <property type="entry name" value="Peptidase_M4/M1_CTD_sf"/>
</dbReference>
<evidence type="ECO:0000256" key="5">
    <source>
        <dbReference type="ARBA" id="ARBA00022723"/>
    </source>
</evidence>
<evidence type="ECO:0000256" key="6">
    <source>
        <dbReference type="ARBA" id="ARBA00022801"/>
    </source>
</evidence>
<dbReference type="EMBL" id="KZ345060">
    <property type="protein sequence ID" value="PIO76329.1"/>
    <property type="molecule type" value="Genomic_DNA"/>
</dbReference>
<keyword evidence="3" id="KW-0031">Aminopeptidase</keyword>
<evidence type="ECO:0000256" key="1">
    <source>
        <dbReference type="ARBA" id="ARBA00001947"/>
    </source>
</evidence>
<evidence type="ECO:0000256" key="3">
    <source>
        <dbReference type="ARBA" id="ARBA00022438"/>
    </source>
</evidence>
<dbReference type="PANTHER" id="PTHR11533">
    <property type="entry name" value="PROTEASE M1 ZINC METALLOPROTEASE"/>
    <property type="match status" value="1"/>
</dbReference>
<evidence type="ECO:0000313" key="12">
    <source>
        <dbReference type="Proteomes" id="UP000230423"/>
    </source>
</evidence>
<dbReference type="GO" id="GO:0042277">
    <property type="term" value="F:peptide binding"/>
    <property type="evidence" value="ECO:0007669"/>
    <property type="project" value="TreeGrafter"/>
</dbReference>
<dbReference type="GO" id="GO:0006508">
    <property type="term" value="P:proteolysis"/>
    <property type="evidence" value="ECO:0007669"/>
    <property type="project" value="UniProtKB-KW"/>
</dbReference>
<proteinExistence type="inferred from homology"/>
<dbReference type="GO" id="GO:0005615">
    <property type="term" value="C:extracellular space"/>
    <property type="evidence" value="ECO:0007669"/>
    <property type="project" value="TreeGrafter"/>
</dbReference>
<evidence type="ECO:0000256" key="2">
    <source>
        <dbReference type="ARBA" id="ARBA00010136"/>
    </source>
</evidence>
<reference evidence="11 12" key="1">
    <citation type="submission" date="2015-09" db="EMBL/GenBank/DDBJ databases">
        <title>Draft genome of the parasitic nematode Teladorsagia circumcincta isolate WARC Sus (inbred).</title>
        <authorList>
            <person name="Mitreva M."/>
        </authorList>
    </citation>
    <scope>NUCLEOTIDE SEQUENCE [LARGE SCALE GENOMIC DNA]</scope>
    <source>
        <strain evidence="11 12">S</strain>
    </source>
</reference>
<dbReference type="PRINTS" id="PR00756">
    <property type="entry name" value="ALADIPTASE"/>
</dbReference>
<evidence type="ECO:0000256" key="4">
    <source>
        <dbReference type="ARBA" id="ARBA00022670"/>
    </source>
</evidence>
<organism evidence="11 12">
    <name type="scientific">Teladorsagia circumcincta</name>
    <name type="common">Brown stomach worm</name>
    <name type="synonym">Ostertagia circumcincta</name>
    <dbReference type="NCBI Taxonomy" id="45464"/>
    <lineage>
        <taxon>Eukaryota</taxon>
        <taxon>Metazoa</taxon>
        <taxon>Ecdysozoa</taxon>
        <taxon>Nematoda</taxon>
        <taxon>Chromadorea</taxon>
        <taxon>Rhabditida</taxon>
        <taxon>Rhabditina</taxon>
        <taxon>Rhabditomorpha</taxon>
        <taxon>Strongyloidea</taxon>
        <taxon>Trichostrongylidae</taxon>
        <taxon>Teladorsagia</taxon>
    </lineage>
</organism>
<dbReference type="AlphaFoldDB" id="A0A2G9V1G1"/>
<dbReference type="OrthoDB" id="6337587at2759"/>
<dbReference type="GO" id="GO:0005737">
    <property type="term" value="C:cytoplasm"/>
    <property type="evidence" value="ECO:0007669"/>
    <property type="project" value="TreeGrafter"/>
</dbReference>
<keyword evidence="4" id="KW-0645">Protease</keyword>
<dbReference type="Proteomes" id="UP000230423">
    <property type="component" value="Unassembled WGS sequence"/>
</dbReference>
<dbReference type="InterPro" id="IPR024571">
    <property type="entry name" value="ERAP1-like_C_dom"/>
</dbReference>
<dbReference type="Pfam" id="PF11838">
    <property type="entry name" value="ERAP1_C"/>
    <property type="match status" value="1"/>
</dbReference>
<keyword evidence="7" id="KW-0862">Zinc</keyword>
<evidence type="ECO:0000256" key="7">
    <source>
        <dbReference type="ARBA" id="ARBA00022833"/>
    </source>
</evidence>
<evidence type="ECO:0000313" key="11">
    <source>
        <dbReference type="EMBL" id="PIO76329.1"/>
    </source>
</evidence>
<keyword evidence="5" id="KW-0479">Metal-binding</keyword>
<dbReference type="Pfam" id="PF01433">
    <property type="entry name" value="Peptidase_M1"/>
    <property type="match status" value="1"/>
</dbReference>
<protein>
    <submittedName>
        <fullName evidence="11">Peptidase family M1</fullName>
    </submittedName>
</protein>
<dbReference type="Gene3D" id="1.10.3480.20">
    <property type="match status" value="1"/>
</dbReference>
<name>A0A2G9V1G1_TELCI</name>
<evidence type="ECO:0000256" key="8">
    <source>
        <dbReference type="ARBA" id="ARBA00023049"/>
    </source>
</evidence>
<keyword evidence="12" id="KW-1185">Reference proteome</keyword>
<dbReference type="GO" id="GO:0043171">
    <property type="term" value="P:peptide catabolic process"/>
    <property type="evidence" value="ECO:0007669"/>
    <property type="project" value="TreeGrafter"/>
</dbReference>
<gene>
    <name evidence="11" type="ORF">TELCIR_01592</name>
</gene>
<dbReference type="SUPFAM" id="SSF55486">
    <property type="entry name" value="Metalloproteases ('zincins'), catalytic domain"/>
    <property type="match status" value="1"/>
</dbReference>
<keyword evidence="6" id="KW-0378">Hydrolase</keyword>
<dbReference type="InterPro" id="IPR001930">
    <property type="entry name" value="Peptidase_M1"/>
</dbReference>
<dbReference type="Gene3D" id="1.10.390.10">
    <property type="entry name" value="Neutral Protease Domain 2"/>
    <property type="match status" value="1"/>
</dbReference>
<accession>A0A2G9V1G1</accession>
<keyword evidence="8" id="KW-0482">Metalloprotease</keyword>
<feature type="domain" description="ERAP1-like C-terminal" evidence="10">
    <location>
        <begin position="237"/>
        <end position="323"/>
    </location>
</feature>
<dbReference type="GO" id="GO:0008270">
    <property type="term" value="F:zinc ion binding"/>
    <property type="evidence" value="ECO:0007669"/>
    <property type="project" value="InterPro"/>
</dbReference>
<comment type="similarity">
    <text evidence="2">Belongs to the peptidase M1 family.</text>
</comment>
<dbReference type="GO" id="GO:0016020">
    <property type="term" value="C:membrane"/>
    <property type="evidence" value="ECO:0007669"/>
    <property type="project" value="TreeGrafter"/>
</dbReference>
<sequence>MVAVPDFSLGAMENWGLIIYRENALLYDDKYYAPLNKERVATVVAHELAHQWFGDLVTLKWWDNLWLNEGFASFVQYIGVNVITDMKFKMEDYFLLEAFAQGMEADAVASSHPLSFRVDKVPEVAEAFDDVTYRKGASVLTMLQALIGEDNFKKAITMGYPLVTVERFNAKTFKVSQSRYKINKDALELEKYRHPKYGFKWDIPLWYQEGENKEVKQTWLTRNGPLYLHVNSTDAPVVVNAERHGFYRQNYDADGWRKIIKQLKENHKGKSMNGFLFDIRASVQAYSSRTRNAIISDAFAVALIDRLEYEILFDLLEYAKEEEVST</sequence>
<comment type="cofactor">
    <cofactor evidence="1">
        <name>Zn(2+)</name>
        <dbReference type="ChEBI" id="CHEBI:29105"/>
    </cofactor>
</comment>